<accession>A0A8T0GAZ5</accession>
<evidence type="ECO:0000313" key="3">
    <source>
        <dbReference type="Proteomes" id="UP000822688"/>
    </source>
</evidence>
<dbReference type="PANTHER" id="PTHR47679">
    <property type="entry name" value="PROTEIN TORNADO 1"/>
    <property type="match status" value="1"/>
</dbReference>
<dbReference type="EMBL" id="CM026432">
    <property type="protein sequence ID" value="KAG0556331.1"/>
    <property type="molecule type" value="Genomic_DNA"/>
</dbReference>
<evidence type="ECO:0000313" key="2">
    <source>
        <dbReference type="EMBL" id="KAG0556331.1"/>
    </source>
</evidence>
<organism evidence="2 3">
    <name type="scientific">Ceratodon purpureus</name>
    <name type="common">Fire moss</name>
    <name type="synonym">Dicranum purpureum</name>
    <dbReference type="NCBI Taxonomy" id="3225"/>
    <lineage>
        <taxon>Eukaryota</taxon>
        <taxon>Viridiplantae</taxon>
        <taxon>Streptophyta</taxon>
        <taxon>Embryophyta</taxon>
        <taxon>Bryophyta</taxon>
        <taxon>Bryophytina</taxon>
        <taxon>Bryopsida</taxon>
        <taxon>Dicranidae</taxon>
        <taxon>Pseudoditrichales</taxon>
        <taxon>Ditrichaceae</taxon>
        <taxon>Ceratodon</taxon>
    </lineage>
</organism>
<dbReference type="Gene3D" id="3.40.50.300">
    <property type="entry name" value="P-loop containing nucleotide triphosphate hydrolases"/>
    <property type="match status" value="1"/>
</dbReference>
<dbReference type="InterPro" id="IPR027417">
    <property type="entry name" value="P-loop_NTPase"/>
</dbReference>
<sequence>MVRWRDFLFWIGFSAWKALFDRIFTKPPDSRDEGHSVPGVALPSEELADVDQETQTSIDPERGSLANLLDKIMWKKSMRLKFEKDDRVSYHFYDDSSEKSTFGDRDSCNEIMGAIAASTTLKDFEIYFKSSKVETCYTKGLTEALSSNRSVKKISFRNGAPNREEIGTFLVSTILLNNECLEDVELLHFVMDNEGASLLRTALHHNRTLKRIYLFPSPNSTLDDEGLKMLLEPLSGGDGCNDVLEDFTFYLRGSKWHNGSVHIGNMVRNNTSLRKISIGLEGDYHEARPTTVFSSIGEALCFNTRLSQLHLDLNEFRDHEMDILDNLFTSLVPDAQGQQSNTALKYLGLWSKKRRPLKYESLFSMLRSNSSLIELNCGYSITEAEDAVQLLNSLKGNKCLEILNLGACDGVRGQRVLGTIMDLLLENHHLKEIKLNGTPLEKDGSAQIVKAELEKRAKNVLWKVVEGMATTTPTSGRVFLCGEPYAGKTTLRKTIMEIHSASLQKKGKKRMNSFNIVKGIFKGSEKTYGVKEKDDERTRGIEVHHISCDDIAMTIWDMAGQEEYHAFHDLVVPNLSGGGSCSSFILVCDPQTDHKLKQPKDEADVEKELLYWLRFIASNTRISDLYKPHVTIVFTHFDKWCTDDLFCQRISEKVEGLKHQFEGLLEFEEKVFLINATSKDSIHDDKSKDSVEDVFKAMVNHLKGLLSRVPKTIEACAKLQQVVAKWIQVNPNQLLLSWDAFSKVCSQIKDLDDQDDSNPRIVDMRKRFAALSLHDTGHLMYYEDYNIVVMNPHLLCHDIIGELIATCALEKSNSELIINGCIKKVDLQTMLSKFPTSERHQVSLKDVVQIMLRLKLCFLQSKNVLIIPATLRDYGKLGWPFETKVGVDYKYIGRRLTCEDTARTLLSPGFFPRLQVFLHKKFADAYKIKKNQIEFIHNGMEVIIEYSDSNGFFIDIMIRSSKMEDNILDFLHVHIKDDILKLCANPTLGCPGVKLVEFIIRPSCVQNLISCKARRNQVVSVEKLKQMVLASVNFELQHTWPDEKSLKSGCDEATTLLGEKVSDHLLNQLRLELQKLEDRFKKSDPEKDMNDCGSFLIDVEDSKPLIVTNEVLYHNMKRMEVGIHERFDKLDMKIDEIKSTQGRLLPKICTNLDALVTFTVEFQQHKYPRLPFLTSREKQSLKRSIVTHMVPGMTSFVVQLFCEHRDGFHIVQDQKGCEVSFGTESTRKFLSAVKWGLFTFTVLAKVGAQVGAGMGSTIPNLAKGWLVLANIPGTVGADSLIIPSLQDKPNTSISDWEAKVAQEWLIETLKAKCQGTGDIQKAFQLRKVKYKDSGSVAWICNKHVRECSDHNTIDLLPSEIL</sequence>
<dbReference type="Gene3D" id="3.80.10.10">
    <property type="entry name" value="Ribonuclease Inhibitor"/>
    <property type="match status" value="2"/>
</dbReference>
<gene>
    <name evidence="2" type="ORF">KC19_11G045000</name>
</gene>
<dbReference type="Proteomes" id="UP000822688">
    <property type="component" value="Chromosome 11"/>
</dbReference>
<evidence type="ECO:0008006" key="4">
    <source>
        <dbReference type="Google" id="ProtNLM"/>
    </source>
</evidence>
<dbReference type="SUPFAM" id="SSF52047">
    <property type="entry name" value="RNI-like"/>
    <property type="match status" value="1"/>
</dbReference>
<evidence type="ECO:0000256" key="1">
    <source>
        <dbReference type="SAM" id="SignalP"/>
    </source>
</evidence>
<dbReference type="PANTHER" id="PTHR47679:SF1">
    <property type="entry name" value="PROTEIN TORNADO 1"/>
    <property type="match status" value="1"/>
</dbReference>
<comment type="caution">
    <text evidence="2">The sequence shown here is derived from an EMBL/GenBank/DDBJ whole genome shotgun (WGS) entry which is preliminary data.</text>
</comment>
<reference evidence="2 3" key="1">
    <citation type="submission" date="2020-06" db="EMBL/GenBank/DDBJ databases">
        <title>WGS assembly of Ceratodon purpureus strain R40.</title>
        <authorList>
            <person name="Carey S.B."/>
            <person name="Jenkins J."/>
            <person name="Shu S."/>
            <person name="Lovell J.T."/>
            <person name="Sreedasyam A."/>
            <person name="Maumus F."/>
            <person name="Tiley G.P."/>
            <person name="Fernandez-Pozo N."/>
            <person name="Barry K."/>
            <person name="Chen C."/>
            <person name="Wang M."/>
            <person name="Lipzen A."/>
            <person name="Daum C."/>
            <person name="Saski C.A."/>
            <person name="Payton A.C."/>
            <person name="Mcbreen J.C."/>
            <person name="Conrad R.E."/>
            <person name="Kollar L.M."/>
            <person name="Olsson S."/>
            <person name="Huttunen S."/>
            <person name="Landis J.B."/>
            <person name="Wickett N.J."/>
            <person name="Johnson M.G."/>
            <person name="Rensing S.A."/>
            <person name="Grimwood J."/>
            <person name="Schmutz J."/>
            <person name="Mcdaniel S.F."/>
        </authorList>
    </citation>
    <scope>NUCLEOTIDE SEQUENCE [LARGE SCALE GENOMIC DNA]</scope>
    <source>
        <strain evidence="2 3">R40</strain>
    </source>
</reference>
<protein>
    <recommendedName>
        <fullName evidence="4">C-terminal of Roc (COR) domain-containing protein</fullName>
    </recommendedName>
</protein>
<keyword evidence="1" id="KW-0732">Signal</keyword>
<dbReference type="InterPro" id="IPR032675">
    <property type="entry name" value="LRR_dom_sf"/>
</dbReference>
<name>A0A8T0GAZ5_CERPU</name>
<feature type="signal peptide" evidence="1">
    <location>
        <begin position="1"/>
        <end position="20"/>
    </location>
</feature>
<proteinExistence type="predicted"/>
<feature type="chain" id="PRO_5035936671" description="C-terminal of Roc (COR) domain-containing protein" evidence="1">
    <location>
        <begin position="21"/>
        <end position="1361"/>
    </location>
</feature>
<dbReference type="SUPFAM" id="SSF52540">
    <property type="entry name" value="P-loop containing nucleoside triphosphate hydrolases"/>
    <property type="match status" value="1"/>
</dbReference>
<keyword evidence="3" id="KW-1185">Reference proteome</keyword>